<evidence type="ECO:0008006" key="4">
    <source>
        <dbReference type="Google" id="ProtNLM"/>
    </source>
</evidence>
<dbReference type="EMBL" id="HBUF01041385">
    <property type="protein sequence ID" value="CAG6618237.1"/>
    <property type="molecule type" value="Transcribed_RNA"/>
</dbReference>
<dbReference type="Gene3D" id="3.40.50.1110">
    <property type="entry name" value="SGNH hydrolase"/>
    <property type="match status" value="1"/>
</dbReference>
<evidence type="ECO:0000256" key="1">
    <source>
        <dbReference type="SAM" id="Coils"/>
    </source>
</evidence>
<protein>
    <recommendedName>
        <fullName evidence="4">SGNH hydrolase-type esterase domain-containing protein</fullName>
    </recommendedName>
</protein>
<proteinExistence type="predicted"/>
<feature type="compositionally biased region" description="Polar residues" evidence="2">
    <location>
        <begin position="66"/>
        <end position="80"/>
    </location>
</feature>
<dbReference type="AlphaFoldDB" id="A0A8D8LX26"/>
<feature type="coiled-coil region" evidence="1">
    <location>
        <begin position="180"/>
        <end position="207"/>
    </location>
</feature>
<feature type="compositionally biased region" description="Low complexity" evidence="2">
    <location>
        <begin position="22"/>
        <end position="36"/>
    </location>
</feature>
<dbReference type="EMBL" id="HBUF01041386">
    <property type="protein sequence ID" value="CAG6618239.1"/>
    <property type="molecule type" value="Transcribed_RNA"/>
</dbReference>
<evidence type="ECO:0000256" key="2">
    <source>
        <dbReference type="SAM" id="MobiDB-lite"/>
    </source>
</evidence>
<reference evidence="3" key="1">
    <citation type="submission" date="2021-05" db="EMBL/GenBank/DDBJ databases">
        <authorList>
            <person name="Alioto T."/>
            <person name="Alioto T."/>
            <person name="Gomez Garrido J."/>
        </authorList>
    </citation>
    <scope>NUCLEOTIDE SEQUENCE</scope>
</reference>
<dbReference type="SUPFAM" id="SSF52266">
    <property type="entry name" value="SGNH hydrolase"/>
    <property type="match status" value="1"/>
</dbReference>
<sequence length="544" mass="60106">MMTRATYQGRAARAGILGNPNSRASISSSAQRGSISTVKNPNSKPVPRPKLLTERKKNSEAKPPKNTKTSAKSVQNSKFTSHPKPDKPEVVSMSCSKVSNNTPQPKSNPKPSSLVSTTQTTALKSGHGKSNATPTSASSSPKLPSDGKALSHRTHVYTPHTSVYIPGQSSAKPKKLTNDVTWLRKENANLMEQVNTLKSELEYVKDMYGDLLASQTRDTGPCESHNVAVVSNIETRPAHPPDTVPEPDNTEDLIYADTTDHIISPNINTETVVPDDQHRKHRVLIVGDSMTRNFGSILQNLLPDHTVTCYTYPGAKFVQVVQDLESQTMTFSQTDTVVILAGTNDVPYLHPQLLYQIFHGIKNVFSRTRVIISSVPYMFQTSRFNTNIFATNQCLLRLCRIYKCYMFNCNYVLSRKMYTKHGLHFNTLGKEVVCSNLMEVILLNQSNDSMYCNIRYNVPSVDVTSGATAATNCINFPSLADVTCPTGFDDTLLDDSNASLQLSPGPQDNTYSACNTLNNVNTQNDIILDETFSFTDGRNQFFRS</sequence>
<accession>A0A8D8LX26</accession>
<keyword evidence="1" id="KW-0175">Coiled coil</keyword>
<name>A0A8D8LX26_9HEMI</name>
<feature type="compositionally biased region" description="Low complexity" evidence="2">
    <location>
        <begin position="129"/>
        <end position="144"/>
    </location>
</feature>
<dbReference type="InterPro" id="IPR036514">
    <property type="entry name" value="SGNH_hydro_sf"/>
</dbReference>
<organism evidence="3">
    <name type="scientific">Cacopsylla melanoneura</name>
    <dbReference type="NCBI Taxonomy" id="428564"/>
    <lineage>
        <taxon>Eukaryota</taxon>
        <taxon>Metazoa</taxon>
        <taxon>Ecdysozoa</taxon>
        <taxon>Arthropoda</taxon>
        <taxon>Hexapoda</taxon>
        <taxon>Insecta</taxon>
        <taxon>Pterygota</taxon>
        <taxon>Neoptera</taxon>
        <taxon>Paraneoptera</taxon>
        <taxon>Hemiptera</taxon>
        <taxon>Sternorrhyncha</taxon>
        <taxon>Psylloidea</taxon>
        <taxon>Psyllidae</taxon>
        <taxon>Psyllinae</taxon>
        <taxon>Cacopsylla</taxon>
    </lineage>
</organism>
<feature type="compositionally biased region" description="Polar residues" evidence="2">
    <location>
        <begin position="93"/>
        <end position="123"/>
    </location>
</feature>
<feature type="region of interest" description="Disordered" evidence="2">
    <location>
        <begin position="1"/>
        <end position="149"/>
    </location>
</feature>
<evidence type="ECO:0000313" key="3">
    <source>
        <dbReference type="EMBL" id="CAG6618239.1"/>
    </source>
</evidence>
<feature type="compositionally biased region" description="Basic and acidic residues" evidence="2">
    <location>
        <begin position="51"/>
        <end position="63"/>
    </location>
</feature>